<keyword evidence="6" id="KW-0408">Iron</keyword>
<comment type="similarity">
    <text evidence="7">Belongs to the chloroperoxidase family.</text>
</comment>
<keyword evidence="3" id="KW-0349">Heme</keyword>
<name>A0AAD9ELG4_9PEZI</name>
<keyword evidence="4" id="KW-0479">Metal-binding</keyword>
<proteinExistence type="inferred from homology"/>
<dbReference type="Gene3D" id="1.10.489.10">
    <property type="entry name" value="Chloroperoxidase-like"/>
    <property type="match status" value="1"/>
</dbReference>
<evidence type="ECO:0000256" key="6">
    <source>
        <dbReference type="ARBA" id="ARBA00023004"/>
    </source>
</evidence>
<dbReference type="AlphaFoldDB" id="A0AAD9ELG4"/>
<evidence type="ECO:0000256" key="3">
    <source>
        <dbReference type="ARBA" id="ARBA00022617"/>
    </source>
</evidence>
<dbReference type="PANTHER" id="PTHR33577:SF7">
    <property type="entry name" value="HEME HALOPEROXIDASE FAMILY PROFILE DOMAIN-CONTAINING PROTEIN"/>
    <property type="match status" value="1"/>
</dbReference>
<dbReference type="PANTHER" id="PTHR33577">
    <property type="entry name" value="STERIGMATOCYSTIN BIOSYNTHESIS PEROXIDASE STCC-RELATED"/>
    <property type="match status" value="1"/>
</dbReference>
<evidence type="ECO:0000256" key="7">
    <source>
        <dbReference type="ARBA" id="ARBA00025795"/>
    </source>
</evidence>
<dbReference type="Proteomes" id="UP001243330">
    <property type="component" value="Unassembled WGS sequence"/>
</dbReference>
<evidence type="ECO:0000256" key="5">
    <source>
        <dbReference type="ARBA" id="ARBA00023002"/>
    </source>
</evidence>
<accession>A0AAD9ELG4</accession>
<evidence type="ECO:0000313" key="10">
    <source>
        <dbReference type="Proteomes" id="UP001243330"/>
    </source>
</evidence>
<gene>
    <name evidence="9" type="ORF">CCHR01_01234</name>
</gene>
<dbReference type="SUPFAM" id="SSF47571">
    <property type="entry name" value="Cloroperoxidase"/>
    <property type="match status" value="1"/>
</dbReference>
<reference evidence="9" key="1">
    <citation type="submission" date="2023-01" db="EMBL/GenBank/DDBJ databases">
        <title>Colletotrichum chrysophilum M932 genome sequence.</title>
        <authorList>
            <person name="Baroncelli R."/>
        </authorList>
    </citation>
    <scope>NUCLEOTIDE SEQUENCE</scope>
    <source>
        <strain evidence="9">M932</strain>
    </source>
</reference>
<keyword evidence="2" id="KW-0575">Peroxidase</keyword>
<dbReference type="PROSITE" id="PS51405">
    <property type="entry name" value="HEME_HALOPEROXIDASE"/>
    <property type="match status" value="1"/>
</dbReference>
<organism evidence="9 10">
    <name type="scientific">Colletotrichum chrysophilum</name>
    <dbReference type="NCBI Taxonomy" id="1836956"/>
    <lineage>
        <taxon>Eukaryota</taxon>
        <taxon>Fungi</taxon>
        <taxon>Dikarya</taxon>
        <taxon>Ascomycota</taxon>
        <taxon>Pezizomycotina</taxon>
        <taxon>Sordariomycetes</taxon>
        <taxon>Hypocreomycetidae</taxon>
        <taxon>Glomerellales</taxon>
        <taxon>Glomerellaceae</taxon>
        <taxon>Colletotrichum</taxon>
        <taxon>Colletotrichum gloeosporioides species complex</taxon>
    </lineage>
</organism>
<dbReference type="InterPro" id="IPR000028">
    <property type="entry name" value="Chloroperoxidase"/>
</dbReference>
<feature type="domain" description="Heme haloperoxidase family profile" evidence="8">
    <location>
        <begin position="91"/>
        <end position="302"/>
    </location>
</feature>
<evidence type="ECO:0000256" key="2">
    <source>
        <dbReference type="ARBA" id="ARBA00022559"/>
    </source>
</evidence>
<evidence type="ECO:0000313" key="9">
    <source>
        <dbReference type="EMBL" id="KAK1856169.1"/>
    </source>
</evidence>
<comment type="cofactor">
    <cofactor evidence="1">
        <name>heme b</name>
        <dbReference type="ChEBI" id="CHEBI:60344"/>
    </cofactor>
</comment>
<dbReference type="GO" id="GO:0004601">
    <property type="term" value="F:peroxidase activity"/>
    <property type="evidence" value="ECO:0007669"/>
    <property type="project" value="UniProtKB-KW"/>
</dbReference>
<dbReference type="EMBL" id="JAQOWY010000012">
    <property type="protein sequence ID" value="KAK1856169.1"/>
    <property type="molecule type" value="Genomic_DNA"/>
</dbReference>
<protein>
    <recommendedName>
        <fullName evidence="8">Heme haloperoxidase family profile domain-containing protein</fullName>
    </recommendedName>
</protein>
<dbReference type="Pfam" id="PF01328">
    <property type="entry name" value="Peroxidase_2"/>
    <property type="match status" value="1"/>
</dbReference>
<evidence type="ECO:0000259" key="8">
    <source>
        <dbReference type="PROSITE" id="PS51405"/>
    </source>
</evidence>
<sequence length="322" mass="35640">MEYRSIILTDSNISVIFQILLQINSTMHISSMIIVGLAPLAYSFPHFANSGVGHSIRPPVIKSGNGTGRLTPNHFFWKAPGPGDRKFESVSTGTLERANRINAERSPCPTMNTLANHGFVPHDGRNITLDKLTKGVKDALNVAESRALNIFENALVVNPVPNATFFDLEMLHVHNVIEHDGSLSRRDAVFDPTNSFDKGTFDNFVSYFGNEQAINTSIIANARARHALYMSEINPSFSITQEQIPVIVGENAFMLAIFGHPENPVANRSFMEYFFRNERLPVELGWTPSDTPIDTTLGQFVQDIIAQSPPDVPLTFTPQSSI</sequence>
<evidence type="ECO:0000256" key="4">
    <source>
        <dbReference type="ARBA" id="ARBA00022723"/>
    </source>
</evidence>
<comment type="caution">
    <text evidence="9">The sequence shown here is derived from an EMBL/GenBank/DDBJ whole genome shotgun (WGS) entry which is preliminary data.</text>
</comment>
<dbReference type="GO" id="GO:0046872">
    <property type="term" value="F:metal ion binding"/>
    <property type="evidence" value="ECO:0007669"/>
    <property type="project" value="UniProtKB-KW"/>
</dbReference>
<evidence type="ECO:0000256" key="1">
    <source>
        <dbReference type="ARBA" id="ARBA00001970"/>
    </source>
</evidence>
<dbReference type="InterPro" id="IPR036851">
    <property type="entry name" value="Chloroperoxidase-like_sf"/>
</dbReference>
<keyword evidence="5" id="KW-0560">Oxidoreductase</keyword>
<keyword evidence="10" id="KW-1185">Reference proteome</keyword>